<dbReference type="UniPathway" id="UPA00193"/>
<name>A0A285NMP8_9HYPH</name>
<dbReference type="InterPro" id="IPR004620">
    <property type="entry name" value="MTHF_reductase_bac"/>
</dbReference>
<comment type="cofactor">
    <cofactor evidence="1 12">
        <name>FAD</name>
        <dbReference type="ChEBI" id="CHEBI:57692"/>
    </cofactor>
</comment>
<dbReference type="InterPro" id="IPR029041">
    <property type="entry name" value="FAD-linked_oxidoreductase-like"/>
</dbReference>
<comment type="pathway">
    <text evidence="10">Amino-acid biosynthesis; L-methionine biosynthesis via de novo pathway.</text>
</comment>
<comment type="pathway">
    <text evidence="2 12">One-carbon metabolism; tetrahydrofolate interconversion.</text>
</comment>
<evidence type="ECO:0000256" key="2">
    <source>
        <dbReference type="ARBA" id="ARBA00004777"/>
    </source>
</evidence>
<keyword evidence="7 12" id="KW-0560">Oxidoreductase</keyword>
<dbReference type="Pfam" id="PF02219">
    <property type="entry name" value="MTHFR"/>
    <property type="match status" value="1"/>
</dbReference>
<evidence type="ECO:0000256" key="4">
    <source>
        <dbReference type="ARBA" id="ARBA00022605"/>
    </source>
</evidence>
<organism evidence="13 14">
    <name type="scientific">Cohaesibacter gelatinilyticus</name>
    <dbReference type="NCBI Taxonomy" id="372072"/>
    <lineage>
        <taxon>Bacteria</taxon>
        <taxon>Pseudomonadati</taxon>
        <taxon>Pseudomonadota</taxon>
        <taxon>Alphaproteobacteria</taxon>
        <taxon>Hyphomicrobiales</taxon>
        <taxon>Cohaesibacteraceae</taxon>
    </lineage>
</organism>
<evidence type="ECO:0000256" key="1">
    <source>
        <dbReference type="ARBA" id="ARBA00001974"/>
    </source>
</evidence>
<evidence type="ECO:0000313" key="13">
    <source>
        <dbReference type="EMBL" id="SNZ09136.1"/>
    </source>
</evidence>
<evidence type="ECO:0000256" key="11">
    <source>
        <dbReference type="ARBA" id="ARBA00048628"/>
    </source>
</evidence>
<dbReference type="Gene3D" id="3.20.20.220">
    <property type="match status" value="1"/>
</dbReference>
<protein>
    <recommendedName>
        <fullName evidence="12">Methylenetetrahydrofolate reductase</fullName>
        <ecNumber evidence="12">1.5.1.54</ecNumber>
    </recommendedName>
</protein>
<dbReference type="PANTHER" id="PTHR45754">
    <property type="entry name" value="METHYLENETETRAHYDROFOLATE REDUCTASE"/>
    <property type="match status" value="1"/>
</dbReference>
<dbReference type="PANTHER" id="PTHR45754:SF3">
    <property type="entry name" value="METHYLENETETRAHYDROFOLATE REDUCTASE (NADPH)"/>
    <property type="match status" value="1"/>
</dbReference>
<keyword evidence="4" id="KW-0028">Amino-acid biosynthesis</keyword>
<accession>A0A285NMP8</accession>
<evidence type="ECO:0000256" key="12">
    <source>
        <dbReference type="RuleBase" id="RU003862"/>
    </source>
</evidence>
<dbReference type="Proteomes" id="UP000219439">
    <property type="component" value="Unassembled WGS sequence"/>
</dbReference>
<dbReference type="AlphaFoldDB" id="A0A285NMP8"/>
<evidence type="ECO:0000256" key="3">
    <source>
        <dbReference type="ARBA" id="ARBA00006743"/>
    </source>
</evidence>
<keyword evidence="14" id="KW-1185">Reference proteome</keyword>
<evidence type="ECO:0000256" key="8">
    <source>
        <dbReference type="ARBA" id="ARBA00023027"/>
    </source>
</evidence>
<evidence type="ECO:0000256" key="5">
    <source>
        <dbReference type="ARBA" id="ARBA00022630"/>
    </source>
</evidence>
<evidence type="ECO:0000256" key="6">
    <source>
        <dbReference type="ARBA" id="ARBA00022827"/>
    </source>
</evidence>
<dbReference type="GO" id="GO:0035999">
    <property type="term" value="P:tetrahydrofolate interconversion"/>
    <property type="evidence" value="ECO:0007669"/>
    <property type="project" value="UniProtKB-UniPathway"/>
</dbReference>
<evidence type="ECO:0000313" key="14">
    <source>
        <dbReference type="Proteomes" id="UP000219439"/>
    </source>
</evidence>
<reference evidence="13 14" key="1">
    <citation type="submission" date="2017-09" db="EMBL/GenBank/DDBJ databases">
        <authorList>
            <person name="Ehlers B."/>
            <person name="Leendertz F.H."/>
        </authorList>
    </citation>
    <scope>NUCLEOTIDE SEQUENCE [LARGE SCALE GENOMIC DNA]</scope>
    <source>
        <strain evidence="13 14">DSM 18289</strain>
    </source>
</reference>
<dbReference type="GO" id="GO:0005829">
    <property type="term" value="C:cytosol"/>
    <property type="evidence" value="ECO:0007669"/>
    <property type="project" value="InterPro"/>
</dbReference>
<gene>
    <name evidence="13" type="ORF">SAMN06265368_1945</name>
</gene>
<dbReference type="CDD" id="cd00537">
    <property type="entry name" value="MTHFR"/>
    <property type="match status" value="1"/>
</dbReference>
<evidence type="ECO:0000256" key="9">
    <source>
        <dbReference type="ARBA" id="ARBA00023167"/>
    </source>
</evidence>
<dbReference type="SUPFAM" id="SSF51730">
    <property type="entry name" value="FAD-linked oxidoreductase"/>
    <property type="match status" value="1"/>
</dbReference>
<dbReference type="EC" id="1.5.1.54" evidence="12"/>
<evidence type="ECO:0000256" key="7">
    <source>
        <dbReference type="ARBA" id="ARBA00023002"/>
    </source>
</evidence>
<keyword evidence="6 12" id="KW-0274">FAD</keyword>
<dbReference type="NCBIfam" id="TIGR00676">
    <property type="entry name" value="fadh2"/>
    <property type="match status" value="1"/>
</dbReference>
<keyword evidence="5 12" id="KW-0285">Flavoprotein</keyword>
<keyword evidence="9" id="KW-0486">Methionine biosynthesis</keyword>
<comment type="similarity">
    <text evidence="3 12">Belongs to the methylenetetrahydrofolate reductase family.</text>
</comment>
<sequence length="316" mass="35044">MAVAREPISCPVKCGEMMNHNTERSGRRSQDADKLKISFEFFPPKSEKMEENLWASVERLAPLSPSFISVTYGAGGSTRERTHDIVARMVEETKVKPAAHLTCVGATKQEVNDVIRSYADCGVNHIVALRGDPVDGVGSRYEPHTGGYVNAADLVSGIREIGDFEVTVSAYPEKHPESPDFAMDIEMLRQKVDAGATRAITQFFFDNDLYEAYVERVRRAGIFIPIVPGILPIHNFKQMANFASRTGASVPQWLANRFEGLDDDPETHRLVAAAIAAEQVQDLLERGIDDFHFYTMNRANLSYAICHLLGLRPDGA</sequence>
<comment type="catalytic activity">
    <reaction evidence="11">
        <text>(6S)-5-methyl-5,6,7,8-tetrahydrofolate + NAD(+) = (6R)-5,10-methylene-5,6,7,8-tetrahydrofolate + NADH + H(+)</text>
        <dbReference type="Rhea" id="RHEA:19821"/>
        <dbReference type="ChEBI" id="CHEBI:15378"/>
        <dbReference type="ChEBI" id="CHEBI:15636"/>
        <dbReference type="ChEBI" id="CHEBI:18608"/>
        <dbReference type="ChEBI" id="CHEBI:57540"/>
        <dbReference type="ChEBI" id="CHEBI:57945"/>
        <dbReference type="EC" id="1.5.1.54"/>
    </reaction>
    <physiologicalReaction direction="right-to-left" evidence="11">
        <dbReference type="Rhea" id="RHEA:19823"/>
    </physiologicalReaction>
</comment>
<keyword evidence="8" id="KW-0520">NAD</keyword>
<proteinExistence type="inferred from homology"/>
<dbReference type="GO" id="GO:0106312">
    <property type="term" value="F:methylenetetrahydrofolate reductase (NADH) activity"/>
    <property type="evidence" value="ECO:0007669"/>
    <property type="project" value="UniProtKB-EC"/>
</dbReference>
<dbReference type="GO" id="GO:0009086">
    <property type="term" value="P:methionine biosynthetic process"/>
    <property type="evidence" value="ECO:0007669"/>
    <property type="project" value="UniProtKB-KW"/>
</dbReference>
<dbReference type="InterPro" id="IPR003171">
    <property type="entry name" value="Mehydrof_redctse-like"/>
</dbReference>
<evidence type="ECO:0000256" key="10">
    <source>
        <dbReference type="ARBA" id="ARBA00034478"/>
    </source>
</evidence>
<dbReference type="GO" id="GO:0071949">
    <property type="term" value="F:FAD binding"/>
    <property type="evidence" value="ECO:0007669"/>
    <property type="project" value="TreeGrafter"/>
</dbReference>
<dbReference type="EMBL" id="OBEL01000001">
    <property type="protein sequence ID" value="SNZ09136.1"/>
    <property type="molecule type" value="Genomic_DNA"/>
</dbReference>